<comment type="caution">
    <text evidence="2">The sequence shown here is derived from an EMBL/GenBank/DDBJ whole genome shotgun (WGS) entry which is preliminary data.</text>
</comment>
<dbReference type="EMBL" id="JBFXLS010000058">
    <property type="protein sequence ID" value="KAL2822301.1"/>
    <property type="molecule type" value="Genomic_DNA"/>
</dbReference>
<feature type="transmembrane region" description="Helical" evidence="1">
    <location>
        <begin position="12"/>
        <end position="32"/>
    </location>
</feature>
<organism evidence="2 3">
    <name type="scientific">Aspergillus cavernicola</name>
    <dbReference type="NCBI Taxonomy" id="176166"/>
    <lineage>
        <taxon>Eukaryota</taxon>
        <taxon>Fungi</taxon>
        <taxon>Dikarya</taxon>
        <taxon>Ascomycota</taxon>
        <taxon>Pezizomycotina</taxon>
        <taxon>Eurotiomycetes</taxon>
        <taxon>Eurotiomycetidae</taxon>
        <taxon>Eurotiales</taxon>
        <taxon>Aspergillaceae</taxon>
        <taxon>Aspergillus</taxon>
        <taxon>Aspergillus subgen. Nidulantes</taxon>
    </lineage>
</organism>
<keyword evidence="1" id="KW-0812">Transmembrane</keyword>
<proteinExistence type="predicted"/>
<evidence type="ECO:0000313" key="3">
    <source>
        <dbReference type="Proteomes" id="UP001610335"/>
    </source>
</evidence>
<protein>
    <submittedName>
        <fullName evidence="2">Uncharacterized protein</fullName>
    </submittedName>
</protein>
<dbReference type="Proteomes" id="UP001610335">
    <property type="component" value="Unassembled WGS sequence"/>
</dbReference>
<gene>
    <name evidence="2" type="ORF">BDW59DRAFT_102476</name>
</gene>
<keyword evidence="3" id="KW-1185">Reference proteome</keyword>
<reference evidence="2 3" key="1">
    <citation type="submission" date="2024-07" db="EMBL/GenBank/DDBJ databases">
        <title>Section-level genome sequencing and comparative genomics of Aspergillus sections Usti and Cavernicolus.</title>
        <authorList>
            <consortium name="Lawrence Berkeley National Laboratory"/>
            <person name="Nybo J.L."/>
            <person name="Vesth T.C."/>
            <person name="Theobald S."/>
            <person name="Frisvad J.C."/>
            <person name="Larsen T.O."/>
            <person name="Kjaerboelling I."/>
            <person name="Rothschild-Mancinelli K."/>
            <person name="Lyhne E.K."/>
            <person name="Kogle M.E."/>
            <person name="Barry K."/>
            <person name="Clum A."/>
            <person name="Na H."/>
            <person name="Ledsgaard L."/>
            <person name="Lin J."/>
            <person name="Lipzen A."/>
            <person name="Kuo A."/>
            <person name="Riley R."/>
            <person name="Mondo S."/>
            <person name="LaButti K."/>
            <person name="Haridas S."/>
            <person name="Pangalinan J."/>
            <person name="Salamov A.A."/>
            <person name="Simmons B.A."/>
            <person name="Magnuson J.K."/>
            <person name="Chen J."/>
            <person name="Drula E."/>
            <person name="Henrissat B."/>
            <person name="Wiebenga A."/>
            <person name="Lubbers R.J."/>
            <person name="Gomes A.C."/>
            <person name="Makela M.R."/>
            <person name="Stajich J."/>
            <person name="Grigoriev I.V."/>
            <person name="Mortensen U.H."/>
            <person name="De vries R.P."/>
            <person name="Baker S.E."/>
            <person name="Andersen M.R."/>
        </authorList>
    </citation>
    <scope>NUCLEOTIDE SEQUENCE [LARGE SCALE GENOMIC DNA]</scope>
    <source>
        <strain evidence="2 3">CBS 600.67</strain>
    </source>
</reference>
<name>A0ABR4I3H1_9EURO</name>
<sequence length="153" mass="16562">MISDLDSLGVTISGFSGLLLHLTLFSFSNLLGPTDGSLSKSRGRPPPRISILLEITRPRLSQSAVQNLHQHCPIATLLAFSPSLSHLPSRSSARSIVTTLLLLIQSLLVAAGFFRHALQLRSALPPESPSALTIISENQKKKIKKRSSRFTAT</sequence>
<accession>A0ABR4I3H1</accession>
<evidence type="ECO:0000313" key="2">
    <source>
        <dbReference type="EMBL" id="KAL2822301.1"/>
    </source>
</evidence>
<evidence type="ECO:0000256" key="1">
    <source>
        <dbReference type="SAM" id="Phobius"/>
    </source>
</evidence>
<keyword evidence="1" id="KW-1133">Transmembrane helix</keyword>
<feature type="transmembrane region" description="Helical" evidence="1">
    <location>
        <begin position="96"/>
        <end position="118"/>
    </location>
</feature>
<keyword evidence="1" id="KW-0472">Membrane</keyword>